<accession>A0A3M0MMG5</accession>
<evidence type="ECO:0000313" key="2">
    <source>
        <dbReference type="Proteomes" id="UP000273516"/>
    </source>
</evidence>
<dbReference type="InterPro" id="IPR006944">
    <property type="entry name" value="Phage/GTA_portal"/>
</dbReference>
<dbReference type="RefSeq" id="WP_122110592.1">
    <property type="nucleotide sequence ID" value="NZ_QOKZ01000001.1"/>
</dbReference>
<sequence>MKLLRKMFGWSRDEVRPLDLRNHADFRAPGTGNDAGPAVSATSSMALAAVWGCVNLISGTISSLPLQVYQREADGNRRPRRNLSLHAVLHDSPNADQTSLDFWDFITMSIELWGNAYARIERLGGKVVALVPVWPNMMSVRREASGALRYRWTADRHSFDLPEDDVLHIRGPGGDPMGGMSTLSFARRTFSLAMAADESASGFFRNGMRPSGILKFKDWLSEENREIARKYMLGEFLGAANSGKPFIAEGGVEWQSLVVPPADAQMLETRGHSVEEICRFFGVPPVMIQHGSKTTSWPTGVEQQVLLFQKFTLRRRLKRIEQALCKQLLSPAERQAGIMIEFNLEGLLRGDSAGRAAFYKSGLGDGWLTINEVRAKENLPPVDGGDVPRIQKQNVPISDLEALIQGGTVEGG</sequence>
<organism evidence="1 2">
    <name type="scientific">Paracoccus alkanivorans</name>
    <dbReference type="NCBI Taxonomy" id="2116655"/>
    <lineage>
        <taxon>Bacteria</taxon>
        <taxon>Pseudomonadati</taxon>
        <taxon>Pseudomonadota</taxon>
        <taxon>Alphaproteobacteria</taxon>
        <taxon>Rhodobacterales</taxon>
        <taxon>Paracoccaceae</taxon>
        <taxon>Paracoccus</taxon>
    </lineage>
</organism>
<protein>
    <submittedName>
        <fullName evidence="1">Phage portal protein</fullName>
    </submittedName>
</protein>
<dbReference type="Proteomes" id="UP000273516">
    <property type="component" value="Unassembled WGS sequence"/>
</dbReference>
<evidence type="ECO:0000313" key="1">
    <source>
        <dbReference type="EMBL" id="RMC37504.1"/>
    </source>
</evidence>
<dbReference type="NCBIfam" id="TIGR01537">
    <property type="entry name" value="portal_HK97"/>
    <property type="match status" value="1"/>
</dbReference>
<dbReference type="OrthoDB" id="7592047at2"/>
<dbReference type="AlphaFoldDB" id="A0A3M0MMG5"/>
<keyword evidence="2" id="KW-1185">Reference proteome</keyword>
<dbReference type="EMBL" id="QOKZ01000001">
    <property type="protein sequence ID" value="RMC37504.1"/>
    <property type="molecule type" value="Genomic_DNA"/>
</dbReference>
<proteinExistence type="predicted"/>
<reference evidence="1 2" key="1">
    <citation type="submission" date="2018-07" db="EMBL/GenBank/DDBJ databases">
        <authorList>
            <person name="Zhang Y."/>
            <person name="Wang L."/>
            <person name="Ma S."/>
        </authorList>
    </citation>
    <scope>NUCLEOTIDE SEQUENCE [LARGE SCALE GENOMIC DNA]</scope>
    <source>
        <strain evidence="1 2">4-2</strain>
    </source>
</reference>
<comment type="caution">
    <text evidence="1">The sequence shown here is derived from an EMBL/GenBank/DDBJ whole genome shotgun (WGS) entry which is preliminary data.</text>
</comment>
<dbReference type="InterPro" id="IPR006427">
    <property type="entry name" value="Portal_HK97"/>
</dbReference>
<gene>
    <name evidence="1" type="ORF">C9E81_01765</name>
</gene>
<name>A0A3M0MMG5_9RHOB</name>
<dbReference type="Pfam" id="PF04860">
    <property type="entry name" value="Phage_portal"/>
    <property type="match status" value="1"/>
</dbReference>